<feature type="domain" description="Hemocyanin C-terminal" evidence="5">
    <location>
        <begin position="440"/>
        <end position="676"/>
    </location>
</feature>
<protein>
    <submittedName>
        <fullName evidence="6">Hexamerin</fullName>
    </submittedName>
</protein>
<keyword evidence="7" id="KW-1185">Reference proteome</keyword>
<feature type="chain" id="PRO_5012562238" evidence="2">
    <location>
        <begin position="18"/>
        <end position="686"/>
    </location>
</feature>
<dbReference type="AlphaFoldDB" id="A0A2A3E6S8"/>
<evidence type="ECO:0000259" key="3">
    <source>
        <dbReference type="Pfam" id="PF00372"/>
    </source>
</evidence>
<evidence type="ECO:0000256" key="2">
    <source>
        <dbReference type="SAM" id="SignalP"/>
    </source>
</evidence>
<dbReference type="Gene3D" id="1.10.1280.10">
    <property type="entry name" value="Di-copper center containing domain from catechol oxidase"/>
    <property type="match status" value="1"/>
</dbReference>
<dbReference type="Pfam" id="PF03723">
    <property type="entry name" value="Hemocyanin_C"/>
    <property type="match status" value="1"/>
</dbReference>
<keyword evidence="1" id="KW-0758">Storage protein</keyword>
<dbReference type="Gene3D" id="2.60.40.1520">
    <property type="entry name" value="Hemocyanin, C-terminal domain"/>
    <property type="match status" value="1"/>
</dbReference>
<dbReference type="SUPFAM" id="SSF48050">
    <property type="entry name" value="Hemocyanin, N-terminal domain"/>
    <property type="match status" value="1"/>
</dbReference>
<dbReference type="Pfam" id="PF03722">
    <property type="entry name" value="Hemocyanin_N"/>
    <property type="match status" value="1"/>
</dbReference>
<sequence>MLSKVVLLVALAAICGAQDVSYARRHTADMDFLHKQKKIFDLLLYVRQADLSDAEWYDVGRNYDMESNMDMYKDKNVVQKFLWWYKQGMFLSRSAIFTPLNSEQKYEVRMLFELLYNAKDFQTFYKTAAWARLRMNSGMFTTAFSIAVLYRSDTKYMRVPAIYEIYPNHFFDSSVIEEAQYLKMSRGSSVVTGMNNIETYIVNTNYSSKYMREYNDPEYKLDYFMEDVELNAYYYYMREMFPYWMSSNQYHMPKEIRGHLYYFFHKQLMARYFLERMSNDLGKTAEFDWNKPIYSGFYSTIMYSNGVTFPQRNRFSSLPYYKYKYLNVINALEMRIMDAIDSGYLIDEYGKKIDIYTPEGLNMLGNVIEGNSDSINMKFYGMYDALARDILGFNLDFQNKNNLIPSALQSYSTSMRDPAFYMLYKKILNYFLRYKKLQPQYSQSELQMPGVKFESVNIDKLYTYFDKCDTLINNAVSVENFKGGMYLRLKARRACMNYERFTYKININSDKETKGTMRIFLGPAFDEIKNDMVYLQKYFYLFMEMDRFVVTLRPGSNSIERHSSESPFTTSSIMPSDVFYDKLNKAISGSEPFTYSEKILGFPERLILPRGKPEGMRYKMFFFLSSMDESNTKSYEIPLYGKMTLDDKLFGFPLDRPMWAWNFTIPNMYFKDVFIYNRPNEESMNY</sequence>
<accession>A0A2A3E6S8</accession>
<dbReference type="InterPro" id="IPR008922">
    <property type="entry name" value="Di-copper_centre_dom_sf"/>
</dbReference>
<dbReference type="GO" id="GO:0005615">
    <property type="term" value="C:extracellular space"/>
    <property type="evidence" value="ECO:0007669"/>
    <property type="project" value="UniProtKB-ARBA"/>
</dbReference>
<dbReference type="InterPro" id="IPR000896">
    <property type="entry name" value="Hemocyanin/hexamerin_mid_dom"/>
</dbReference>
<gene>
    <name evidence="6" type="ORF">APICC_09901</name>
</gene>
<dbReference type="PRINTS" id="PR00187">
    <property type="entry name" value="HAEMOCYANIN"/>
</dbReference>
<name>A0A2A3E6S8_APICC</name>
<dbReference type="PROSITE" id="PS00210">
    <property type="entry name" value="HEMOCYANIN_2"/>
    <property type="match status" value="1"/>
</dbReference>
<dbReference type="InterPro" id="IPR037020">
    <property type="entry name" value="Hemocyanin_C_sf"/>
</dbReference>
<dbReference type="OrthoDB" id="6371642at2759"/>
<reference evidence="6 7" key="1">
    <citation type="submission" date="2014-07" db="EMBL/GenBank/DDBJ databases">
        <title>Genomic and transcriptomic analysis on Apis cerana provide comprehensive insights into honey bee biology.</title>
        <authorList>
            <person name="Diao Q."/>
            <person name="Sun L."/>
            <person name="Zheng H."/>
            <person name="Zheng H."/>
            <person name="Xu S."/>
            <person name="Wang S."/>
            <person name="Zeng Z."/>
            <person name="Hu F."/>
            <person name="Su S."/>
            <person name="Wu J."/>
        </authorList>
    </citation>
    <scope>NUCLEOTIDE SEQUENCE [LARGE SCALE GENOMIC DNA]</scope>
    <source>
        <tissue evidence="6">Pupae without intestine</tissue>
    </source>
</reference>
<evidence type="ECO:0000313" key="7">
    <source>
        <dbReference type="Proteomes" id="UP000242457"/>
    </source>
</evidence>
<evidence type="ECO:0000259" key="5">
    <source>
        <dbReference type="Pfam" id="PF03723"/>
    </source>
</evidence>
<dbReference type="InterPro" id="IPR014756">
    <property type="entry name" value="Ig_E-set"/>
</dbReference>
<dbReference type="Proteomes" id="UP000242457">
    <property type="component" value="Unassembled WGS sequence"/>
</dbReference>
<dbReference type="PANTHER" id="PTHR11511">
    <property type="entry name" value="LARVAL STORAGE PROTEIN/PHENOLOXIDASE"/>
    <property type="match status" value="1"/>
</dbReference>
<dbReference type="PANTHER" id="PTHR11511:SF5">
    <property type="entry name" value="FAT-BODY PROTEIN 1-RELATED"/>
    <property type="match status" value="1"/>
</dbReference>
<evidence type="ECO:0000259" key="4">
    <source>
        <dbReference type="Pfam" id="PF03722"/>
    </source>
</evidence>
<dbReference type="EMBL" id="KZ288349">
    <property type="protein sequence ID" value="PBC27400.1"/>
    <property type="molecule type" value="Genomic_DNA"/>
</dbReference>
<proteinExistence type="predicted"/>
<dbReference type="InterPro" id="IPR005204">
    <property type="entry name" value="Hemocyanin_N"/>
</dbReference>
<feature type="domain" description="Hemocyanin middle" evidence="3">
    <location>
        <begin position="161"/>
        <end position="431"/>
    </location>
</feature>
<dbReference type="InterPro" id="IPR036697">
    <property type="entry name" value="Hemocyanin_N_sf"/>
</dbReference>
<dbReference type="Pfam" id="PF00372">
    <property type="entry name" value="Hemocyanin_M"/>
    <property type="match status" value="1"/>
</dbReference>
<evidence type="ECO:0000256" key="1">
    <source>
        <dbReference type="ARBA" id="ARBA00022761"/>
    </source>
</evidence>
<dbReference type="STRING" id="94128.A0A2A3E6S8"/>
<feature type="domain" description="Hemocyanin N-terminal" evidence="4">
    <location>
        <begin position="32"/>
        <end position="155"/>
    </location>
</feature>
<dbReference type="GO" id="GO:0045735">
    <property type="term" value="F:nutrient reservoir activity"/>
    <property type="evidence" value="ECO:0007669"/>
    <property type="project" value="UniProtKB-KW"/>
</dbReference>
<dbReference type="SUPFAM" id="SSF48056">
    <property type="entry name" value="Di-copper centre-containing domain"/>
    <property type="match status" value="1"/>
</dbReference>
<dbReference type="InterPro" id="IPR005203">
    <property type="entry name" value="Hemocyanin_C"/>
</dbReference>
<dbReference type="Gene3D" id="1.20.1370.10">
    <property type="entry name" value="Hemocyanin, N-terminal domain"/>
    <property type="match status" value="1"/>
</dbReference>
<keyword evidence="2" id="KW-0732">Signal</keyword>
<evidence type="ECO:0000313" key="6">
    <source>
        <dbReference type="EMBL" id="PBC27400.1"/>
    </source>
</evidence>
<organism evidence="6 7">
    <name type="scientific">Apis cerana cerana</name>
    <name type="common">Oriental honeybee</name>
    <dbReference type="NCBI Taxonomy" id="94128"/>
    <lineage>
        <taxon>Eukaryota</taxon>
        <taxon>Metazoa</taxon>
        <taxon>Ecdysozoa</taxon>
        <taxon>Arthropoda</taxon>
        <taxon>Hexapoda</taxon>
        <taxon>Insecta</taxon>
        <taxon>Pterygota</taxon>
        <taxon>Neoptera</taxon>
        <taxon>Endopterygota</taxon>
        <taxon>Hymenoptera</taxon>
        <taxon>Apocrita</taxon>
        <taxon>Aculeata</taxon>
        <taxon>Apoidea</taxon>
        <taxon>Anthophila</taxon>
        <taxon>Apidae</taxon>
        <taxon>Apis</taxon>
    </lineage>
</organism>
<dbReference type="InterPro" id="IPR013788">
    <property type="entry name" value="Hemocyanin/hexamerin"/>
</dbReference>
<dbReference type="SUPFAM" id="SSF81296">
    <property type="entry name" value="E set domains"/>
    <property type="match status" value="1"/>
</dbReference>
<feature type="signal peptide" evidence="2">
    <location>
        <begin position="1"/>
        <end position="17"/>
    </location>
</feature>